<accession>A0A6B3TQ16</accession>
<keyword evidence="2 5" id="KW-0812">Transmembrane</keyword>
<dbReference type="GO" id="GO:0009977">
    <property type="term" value="F:proton motive force dependent protein transmembrane transporter activity"/>
    <property type="evidence" value="ECO:0007669"/>
    <property type="project" value="TreeGrafter"/>
</dbReference>
<evidence type="ECO:0000313" key="6">
    <source>
        <dbReference type="EMBL" id="NEX77847.1"/>
    </source>
</evidence>
<keyword evidence="5" id="KW-1003">Cell membrane</keyword>
<feature type="transmembrane region" description="Helical" evidence="5">
    <location>
        <begin position="209"/>
        <end position="226"/>
    </location>
</feature>
<dbReference type="RefSeq" id="WP_163250398.1">
    <property type="nucleotide sequence ID" value="NZ_JAAIUV010000003.1"/>
</dbReference>
<evidence type="ECO:0000256" key="3">
    <source>
        <dbReference type="ARBA" id="ARBA00022989"/>
    </source>
</evidence>
<feature type="transmembrane region" description="Helical" evidence="5">
    <location>
        <begin position="100"/>
        <end position="127"/>
    </location>
</feature>
<dbReference type="Pfam" id="PF00902">
    <property type="entry name" value="TatC"/>
    <property type="match status" value="1"/>
</dbReference>
<evidence type="ECO:0000313" key="7">
    <source>
        <dbReference type="Proteomes" id="UP000481621"/>
    </source>
</evidence>
<evidence type="ECO:0000256" key="5">
    <source>
        <dbReference type="HAMAP-Rule" id="MF_00902"/>
    </source>
</evidence>
<keyword evidence="7" id="KW-1185">Reference proteome</keyword>
<protein>
    <recommendedName>
        <fullName evidence="5">Sec-independent protein translocase protein TatC</fullName>
    </recommendedName>
</protein>
<feature type="transmembrane region" description="Helical" evidence="5">
    <location>
        <begin position="147"/>
        <end position="176"/>
    </location>
</feature>
<feature type="transmembrane region" description="Helical" evidence="5">
    <location>
        <begin position="20"/>
        <end position="41"/>
    </location>
</feature>
<evidence type="ECO:0000256" key="4">
    <source>
        <dbReference type="ARBA" id="ARBA00023136"/>
    </source>
</evidence>
<dbReference type="HAMAP" id="MF_00902">
    <property type="entry name" value="TatC"/>
    <property type="match status" value="1"/>
</dbReference>
<feature type="transmembrane region" description="Helical" evidence="5">
    <location>
        <begin position="61"/>
        <end position="88"/>
    </location>
</feature>
<reference evidence="6" key="1">
    <citation type="submission" date="2020-02" db="EMBL/GenBank/DDBJ databases">
        <title>Bacillus sedimentmangrovi sp. nov., isolated from sediment of the mangrove ecosystem.</title>
        <authorList>
            <person name="Liu G."/>
        </authorList>
    </citation>
    <scope>NUCLEOTIDE SEQUENCE [LARGE SCALE GENOMIC DNA]</scope>
    <source>
        <strain evidence="6">SgZ-7</strain>
    </source>
</reference>
<dbReference type="GO" id="GO:0043953">
    <property type="term" value="P:protein transport by the Tat complex"/>
    <property type="evidence" value="ECO:0007669"/>
    <property type="project" value="UniProtKB-UniRule"/>
</dbReference>
<keyword evidence="3 5" id="KW-1133">Transmembrane helix</keyword>
<dbReference type="Proteomes" id="UP000481621">
    <property type="component" value="Unassembled WGS sequence"/>
</dbReference>
<comment type="subunit">
    <text evidence="5">Forms a complex with TatA.</text>
</comment>
<comment type="subcellular location">
    <subcellularLocation>
        <location evidence="5">Cell membrane</location>
        <topology evidence="5">Multi-pass membrane protein</topology>
    </subcellularLocation>
    <subcellularLocation>
        <location evidence="1">Membrane</location>
        <topology evidence="1">Multi-pass membrane protein</topology>
    </subcellularLocation>
</comment>
<dbReference type="GO" id="GO:0033281">
    <property type="term" value="C:TAT protein transport complex"/>
    <property type="evidence" value="ECO:0007669"/>
    <property type="project" value="UniProtKB-UniRule"/>
</dbReference>
<comment type="caution">
    <text evidence="6">The sequence shown here is derived from an EMBL/GenBank/DDBJ whole genome shotgun (WGS) entry which is preliminary data.</text>
</comment>
<proteinExistence type="inferred from homology"/>
<name>A0A6B3TQ16_9BACI</name>
<dbReference type="PRINTS" id="PR01840">
    <property type="entry name" value="TATCFAMILY"/>
</dbReference>
<dbReference type="PANTHER" id="PTHR30371:SF4">
    <property type="entry name" value="SEC-INDEPENDENT PROTEIN TRANSLOCASE PROTEIN TATCD"/>
    <property type="match status" value="1"/>
</dbReference>
<dbReference type="AlphaFoldDB" id="A0A6B3TQ16"/>
<dbReference type="GO" id="GO:0065002">
    <property type="term" value="P:intracellular protein transmembrane transport"/>
    <property type="evidence" value="ECO:0007669"/>
    <property type="project" value="TreeGrafter"/>
</dbReference>
<sequence length="241" mass="28062">MNSQDMDFVGHLEELRKRLIIVLGTFILFFTSAFVFVEDIYRWLMKELEIKLAILGPSDILWMYFLLAAVVAIAGTIPMAACQVWLFVRPALTEKERKVTLAYIPALFFLFICGISFGYFVIFPLVFDFLLSLSDGMFIDFFTTEKYFQFLIHMTLPFGFLFELPIVIMFLTSLGMLKPYQLQKNRKYSYFVLLITAVLLTPPDLLSDILVIIPLLFLYECSLLLSKMVYRRKRIKLEVVA</sequence>
<gene>
    <name evidence="5 6" type="primary">tatC</name>
    <name evidence="6" type="ORF">G4Z05_02955</name>
</gene>
<evidence type="ECO:0000256" key="1">
    <source>
        <dbReference type="ARBA" id="ARBA00004141"/>
    </source>
</evidence>
<keyword evidence="5" id="KW-0813">Transport</keyword>
<comment type="similarity">
    <text evidence="5">Belongs to the TatC family.</text>
</comment>
<feature type="transmembrane region" description="Helical" evidence="5">
    <location>
        <begin position="188"/>
        <end position="203"/>
    </location>
</feature>
<dbReference type="NCBIfam" id="TIGR00945">
    <property type="entry name" value="tatC"/>
    <property type="match status" value="1"/>
</dbReference>
<keyword evidence="4 5" id="KW-0472">Membrane</keyword>
<dbReference type="PANTHER" id="PTHR30371">
    <property type="entry name" value="SEC-INDEPENDENT PROTEIN TRANSLOCASE PROTEIN TATC"/>
    <property type="match status" value="1"/>
</dbReference>
<organism evidence="6 7">
    <name type="scientific">Neobacillus thermocopriae</name>
    <dbReference type="NCBI Taxonomy" id="1215031"/>
    <lineage>
        <taxon>Bacteria</taxon>
        <taxon>Bacillati</taxon>
        <taxon>Bacillota</taxon>
        <taxon>Bacilli</taxon>
        <taxon>Bacillales</taxon>
        <taxon>Bacillaceae</taxon>
        <taxon>Neobacillus</taxon>
    </lineage>
</organism>
<keyword evidence="5" id="KW-0811">Translocation</keyword>
<comment type="function">
    <text evidence="5">Part of the twin-arginine translocation (Tat) system that transports large folded proteins containing a characteristic twin-arginine motif in their signal peptide across membranes.</text>
</comment>
<evidence type="ECO:0000256" key="2">
    <source>
        <dbReference type="ARBA" id="ARBA00022692"/>
    </source>
</evidence>
<keyword evidence="5" id="KW-0653">Protein transport</keyword>
<dbReference type="EMBL" id="JAAIUV010000003">
    <property type="protein sequence ID" value="NEX77847.1"/>
    <property type="molecule type" value="Genomic_DNA"/>
</dbReference>
<dbReference type="InterPro" id="IPR002033">
    <property type="entry name" value="TatC"/>
</dbReference>